<proteinExistence type="predicted"/>
<dbReference type="Proteomes" id="UP000199706">
    <property type="component" value="Unassembled WGS sequence"/>
</dbReference>
<dbReference type="AlphaFoldDB" id="A0A1G7Y624"/>
<evidence type="ECO:0000313" key="2">
    <source>
        <dbReference type="Proteomes" id="UP000199706"/>
    </source>
</evidence>
<dbReference type="OrthoDB" id="9835235at2"/>
<gene>
    <name evidence="1" type="ORF">SAMN05216466_10652</name>
</gene>
<accession>A0A1G7Y624</accession>
<evidence type="ECO:0000313" key="1">
    <source>
        <dbReference type="EMBL" id="SDG91922.1"/>
    </source>
</evidence>
<sequence length="106" mass="11386">MTTNSAQRLPDGTYAIQVYVLATNADGKMQFHLTCLRGVPEADLLDEKHHLAAVESAHKAGLTGTFTVFDQNEPAAAQLAVLARHQQMAGGPLLDPSLYVDADWPA</sequence>
<name>A0A1G7Y624_9BURK</name>
<protein>
    <submittedName>
        <fullName evidence="1">Uncharacterized protein</fullName>
    </submittedName>
</protein>
<dbReference type="EMBL" id="FNCJ01000006">
    <property type="protein sequence ID" value="SDG91922.1"/>
    <property type="molecule type" value="Genomic_DNA"/>
</dbReference>
<organism evidence="1 2">
    <name type="scientific">Paraburkholderia phenazinium</name>
    <dbReference type="NCBI Taxonomy" id="60549"/>
    <lineage>
        <taxon>Bacteria</taxon>
        <taxon>Pseudomonadati</taxon>
        <taxon>Pseudomonadota</taxon>
        <taxon>Betaproteobacteria</taxon>
        <taxon>Burkholderiales</taxon>
        <taxon>Burkholderiaceae</taxon>
        <taxon>Paraburkholderia</taxon>
    </lineage>
</organism>
<reference evidence="1 2" key="1">
    <citation type="submission" date="2016-10" db="EMBL/GenBank/DDBJ databases">
        <authorList>
            <person name="de Groot N.N."/>
        </authorList>
    </citation>
    <scope>NUCLEOTIDE SEQUENCE [LARGE SCALE GENOMIC DNA]</scope>
    <source>
        <strain evidence="1 2">LMG 2247</strain>
    </source>
</reference>
<dbReference type="RefSeq" id="WP_090685343.1">
    <property type="nucleotide sequence ID" value="NZ_FNCJ01000006.1"/>
</dbReference>